<dbReference type="InterPro" id="IPR050429">
    <property type="entry name" value="PTS_Glucose_EIICBA"/>
</dbReference>
<evidence type="ECO:0000256" key="3">
    <source>
        <dbReference type="ARBA" id="ARBA00022475"/>
    </source>
</evidence>
<evidence type="ECO:0000256" key="6">
    <source>
        <dbReference type="ARBA" id="ARBA00022683"/>
    </source>
</evidence>
<keyword evidence="5 15" id="KW-0808">Transferase</keyword>
<evidence type="ECO:0000259" key="13">
    <source>
        <dbReference type="PROSITE" id="PS51098"/>
    </source>
</evidence>
<keyword evidence="9 12" id="KW-1133">Transmembrane helix</keyword>
<evidence type="ECO:0000256" key="9">
    <source>
        <dbReference type="ARBA" id="ARBA00022989"/>
    </source>
</evidence>
<evidence type="ECO:0000256" key="1">
    <source>
        <dbReference type="ARBA" id="ARBA00004651"/>
    </source>
</evidence>
<dbReference type="EMBL" id="JAGTPX010000007">
    <property type="protein sequence ID" value="MBR8669752.1"/>
    <property type="molecule type" value="Genomic_DNA"/>
</dbReference>
<feature type="transmembrane region" description="Helical" evidence="12">
    <location>
        <begin position="199"/>
        <end position="221"/>
    </location>
</feature>
<accession>A0A941GGH8</accession>
<dbReference type="PROSITE" id="PS01035">
    <property type="entry name" value="PTS_EIIB_TYPE_1_CYS"/>
    <property type="match status" value="1"/>
</dbReference>
<dbReference type="InterPro" id="IPR018113">
    <property type="entry name" value="PTrfase_EIIB_Cys"/>
</dbReference>
<dbReference type="InterPro" id="IPR036878">
    <property type="entry name" value="Glu_permease_IIB"/>
</dbReference>
<protein>
    <submittedName>
        <fullName evidence="15">Alpha-glucoside-specific PTS transporter subunit IIBC</fullName>
        <ecNumber evidence="15">2.7.1.-</ecNumber>
    </submittedName>
</protein>
<evidence type="ECO:0000256" key="10">
    <source>
        <dbReference type="ARBA" id="ARBA00023136"/>
    </source>
</evidence>
<feature type="transmembrane region" description="Helical" evidence="12">
    <location>
        <begin position="58"/>
        <end position="79"/>
    </location>
</feature>
<dbReference type="InterPro" id="IPR013013">
    <property type="entry name" value="PTS_EIIC_1"/>
</dbReference>
<dbReference type="PROSITE" id="PS51098">
    <property type="entry name" value="PTS_EIIB_TYPE_1"/>
    <property type="match status" value="1"/>
</dbReference>
<feature type="domain" description="PTS EIIC type-1" evidence="14">
    <location>
        <begin position="1"/>
        <end position="418"/>
    </location>
</feature>
<dbReference type="SUPFAM" id="SSF55604">
    <property type="entry name" value="Glucose permease domain IIB"/>
    <property type="match status" value="1"/>
</dbReference>
<evidence type="ECO:0000256" key="2">
    <source>
        <dbReference type="ARBA" id="ARBA00022448"/>
    </source>
</evidence>
<dbReference type="InterPro" id="IPR001996">
    <property type="entry name" value="PTS_IIB_1"/>
</dbReference>
<evidence type="ECO:0000256" key="11">
    <source>
        <dbReference type="PROSITE-ProRule" id="PRU00421"/>
    </source>
</evidence>
<dbReference type="RefSeq" id="WP_212118585.1">
    <property type="nucleotide sequence ID" value="NZ_JAGTPX020000008.1"/>
</dbReference>
<dbReference type="GO" id="GO:0005886">
    <property type="term" value="C:plasma membrane"/>
    <property type="evidence" value="ECO:0007669"/>
    <property type="project" value="UniProtKB-SubCell"/>
</dbReference>
<feature type="transmembrane region" description="Helical" evidence="12">
    <location>
        <begin position="12"/>
        <end position="32"/>
    </location>
</feature>
<evidence type="ECO:0000313" key="15">
    <source>
        <dbReference type="EMBL" id="MBR8669752.1"/>
    </source>
</evidence>
<dbReference type="Pfam" id="PF02378">
    <property type="entry name" value="PTS_EIIC"/>
    <property type="match status" value="1"/>
</dbReference>
<dbReference type="NCBIfam" id="TIGR02005">
    <property type="entry name" value="PTS-IIBC-alpha"/>
    <property type="match status" value="1"/>
</dbReference>
<feature type="transmembrane region" description="Helical" evidence="12">
    <location>
        <begin position="91"/>
        <end position="108"/>
    </location>
</feature>
<keyword evidence="3" id="KW-1003">Cell membrane</keyword>
<feature type="transmembrane region" description="Helical" evidence="12">
    <location>
        <begin position="172"/>
        <end position="193"/>
    </location>
</feature>
<feature type="transmembrane region" description="Helical" evidence="12">
    <location>
        <begin position="306"/>
        <end position="323"/>
    </location>
</feature>
<dbReference type="GO" id="GO:0009401">
    <property type="term" value="P:phosphoenolpyruvate-dependent sugar phosphotransferase system"/>
    <property type="evidence" value="ECO:0007669"/>
    <property type="project" value="UniProtKB-KW"/>
</dbReference>
<feature type="transmembrane region" description="Helical" evidence="12">
    <location>
        <begin position="383"/>
        <end position="406"/>
    </location>
</feature>
<dbReference type="InterPro" id="IPR010975">
    <property type="entry name" value="PTS_IIBC_a_glc"/>
</dbReference>
<keyword evidence="8" id="KW-0418">Kinase</keyword>
<comment type="subcellular location">
    <subcellularLocation>
        <location evidence="1">Cell membrane</location>
        <topology evidence="1">Multi-pass membrane protein</topology>
    </subcellularLocation>
</comment>
<dbReference type="GO" id="GO:0008982">
    <property type="term" value="F:protein-N(PI)-phosphohistidine-sugar phosphotransferase activity"/>
    <property type="evidence" value="ECO:0007669"/>
    <property type="project" value="InterPro"/>
</dbReference>
<evidence type="ECO:0000256" key="12">
    <source>
        <dbReference type="SAM" id="Phobius"/>
    </source>
</evidence>
<keyword evidence="7 12" id="KW-0812">Transmembrane</keyword>
<dbReference type="NCBIfam" id="TIGR00826">
    <property type="entry name" value="EIIB_glc"/>
    <property type="match status" value="1"/>
</dbReference>
<feature type="transmembrane region" description="Helical" evidence="12">
    <location>
        <begin position="274"/>
        <end position="294"/>
    </location>
</feature>
<keyword evidence="2" id="KW-0813">Transport</keyword>
<name>A0A941GGH8_NIACI</name>
<dbReference type="PANTHER" id="PTHR30009:SF12">
    <property type="entry name" value="PHOSPHOTRANSFERASE IIC COMPONENT GLVC"/>
    <property type="match status" value="1"/>
</dbReference>
<feature type="active site" description="Phosphocysteine intermediate; for EIIB activity" evidence="11">
    <location>
        <position position="476"/>
    </location>
</feature>
<organism evidence="15">
    <name type="scientific">Niallia circulans</name>
    <name type="common">Bacillus circulans</name>
    <dbReference type="NCBI Taxonomy" id="1397"/>
    <lineage>
        <taxon>Bacteria</taxon>
        <taxon>Bacillati</taxon>
        <taxon>Bacillota</taxon>
        <taxon>Bacilli</taxon>
        <taxon>Bacillales</taxon>
        <taxon>Bacillaceae</taxon>
        <taxon>Niallia</taxon>
    </lineage>
</organism>
<dbReference type="EC" id="2.7.1.-" evidence="15"/>
<feature type="domain" description="PTS EIIB type-1" evidence="13">
    <location>
        <begin position="454"/>
        <end position="533"/>
    </location>
</feature>
<dbReference type="PANTHER" id="PTHR30009">
    <property type="entry name" value="CYTOCHROME C-TYPE SYNTHESIS PROTEIN AND PTS TRANSMEMBRANE COMPONENT"/>
    <property type="match status" value="1"/>
</dbReference>
<dbReference type="CDD" id="cd00212">
    <property type="entry name" value="PTS_IIB_glc"/>
    <property type="match status" value="1"/>
</dbReference>
<gene>
    <name evidence="15" type="ORF">KD144_09375</name>
</gene>
<feature type="transmembrane region" description="Helical" evidence="12">
    <location>
        <begin position="233"/>
        <end position="254"/>
    </location>
</feature>
<dbReference type="InterPro" id="IPR003352">
    <property type="entry name" value="PTS_EIIC"/>
</dbReference>
<keyword evidence="4" id="KW-0762">Sugar transport</keyword>
<feature type="transmembrane region" description="Helical" evidence="12">
    <location>
        <begin position="128"/>
        <end position="152"/>
    </location>
</feature>
<comment type="caution">
    <text evidence="15">The sequence shown here is derived from an EMBL/GenBank/DDBJ whole genome shotgun (WGS) entry which is preliminary data.</text>
</comment>
<evidence type="ECO:0000256" key="4">
    <source>
        <dbReference type="ARBA" id="ARBA00022597"/>
    </source>
</evidence>
<proteinExistence type="predicted"/>
<reference evidence="15" key="1">
    <citation type="submission" date="2021-04" db="EMBL/GenBank/DDBJ databases">
        <title>Genomic analysis of electroactive and textile dye degrading Bacillus circulans strain: DC10 isolated from constructed wetland-microbial fuel cells treating textile dye wastewaters.</title>
        <authorList>
            <person name="Patel D.U."/>
            <person name="Desai C.R."/>
        </authorList>
    </citation>
    <scope>NUCLEOTIDE SEQUENCE</scope>
    <source>
        <strain evidence="15">DC10</strain>
    </source>
</reference>
<evidence type="ECO:0000259" key="14">
    <source>
        <dbReference type="PROSITE" id="PS51103"/>
    </source>
</evidence>
<dbReference type="AlphaFoldDB" id="A0A941GGH8"/>
<dbReference type="Pfam" id="PF00367">
    <property type="entry name" value="PTS_EIIB"/>
    <property type="match status" value="1"/>
</dbReference>
<sequence length="533" mass="58632">MMQKLQRFGGAMFTPVLLFAFSGIVLAITIMLNNPQIVGGIAEEGTTWNSILSILENGAWTVFNQMELLFVIGIALGLAKTANARAVMEAVVVYLTFNYFLSGILEYFGSTFGVDFSQDVGSTSGMKLIAGIKTLDTGIIGAIVISSVTVWLHNKYFEKKLPEWLGIFQGSAYVVILGYFMMIPIAVVVAWVWPIVQSGIGSLQGFLASSGTMGVWFYHLFERALIPTGLHHFIYTPFMFGPAVVEDGIVKYWMGNLGSFAQSTESLKAMFPAGGFGLYGNSKMFAAPGIALAIYFTAKKERRKKVAALLIPATLTAVLAGITEPLEFTFLFVAPVLFAIHAVLAATLSAVLYTFGVVGDMGGGLIEIMSKNWIPLFGNHWDVYVAQIVIGLIFTGIYFFVFRFLILKFNFATPGREMDDKEVKLYRKKDYQEKKKSRDKKDEAAATVVENSYREKAVIFLQALGGTENIETINNCATRLRISVKDPALVMPDIAFREGGAHGVVRSNKGIQIIVGLSVPQVREEFEKLKNEE</sequence>
<keyword evidence="6" id="KW-0598">Phosphotransferase system</keyword>
<evidence type="ECO:0000256" key="8">
    <source>
        <dbReference type="ARBA" id="ARBA00022777"/>
    </source>
</evidence>
<dbReference type="GO" id="GO:0090563">
    <property type="term" value="F:protein-phosphocysteine-sugar phosphotransferase activity"/>
    <property type="evidence" value="ECO:0007669"/>
    <property type="project" value="TreeGrafter"/>
</dbReference>
<feature type="transmembrane region" description="Helical" evidence="12">
    <location>
        <begin position="329"/>
        <end position="362"/>
    </location>
</feature>
<keyword evidence="10 12" id="KW-0472">Membrane</keyword>
<dbReference type="Gene3D" id="3.30.1360.60">
    <property type="entry name" value="Glucose permease domain IIB"/>
    <property type="match status" value="1"/>
</dbReference>
<evidence type="ECO:0000256" key="5">
    <source>
        <dbReference type="ARBA" id="ARBA00022679"/>
    </source>
</evidence>
<evidence type="ECO:0000256" key="7">
    <source>
        <dbReference type="ARBA" id="ARBA00022692"/>
    </source>
</evidence>
<dbReference type="GO" id="GO:0016301">
    <property type="term" value="F:kinase activity"/>
    <property type="evidence" value="ECO:0007669"/>
    <property type="project" value="UniProtKB-KW"/>
</dbReference>
<dbReference type="PROSITE" id="PS51103">
    <property type="entry name" value="PTS_EIIC_TYPE_1"/>
    <property type="match status" value="1"/>
</dbReference>